<gene>
    <name evidence="1" type="primary">z351R</name>
    <name evidence="1" type="ORF">ATCV1_z351R</name>
</gene>
<proteinExistence type="predicted"/>
<sequence>MLFLFILAVGYPSWLILRRSPLITFSVCFVIHFIRHIFDICQYPLEVLDPSTSFQTSFGKSSYFLYENPFAPV</sequence>
<dbReference type="EMBL" id="EF101928">
    <property type="protein sequence ID" value="ABT16485.1"/>
    <property type="molecule type" value="Genomic_DNA"/>
</dbReference>
<evidence type="ECO:0000313" key="1">
    <source>
        <dbReference type="EMBL" id="ABT16485.1"/>
    </source>
</evidence>
<name>A7K8W1_9PHYC</name>
<dbReference type="Proteomes" id="UP000202420">
    <property type="component" value="Segment"/>
</dbReference>
<protein>
    <submittedName>
        <fullName evidence="1">Uncharacterized protein z351R</fullName>
    </submittedName>
</protein>
<organism evidence="1 2">
    <name type="scientific">Chlorovirus heliozoae</name>
    <dbReference type="NCBI Taxonomy" id="322019"/>
    <lineage>
        <taxon>Viruses</taxon>
        <taxon>Varidnaviria</taxon>
        <taxon>Bamfordvirae</taxon>
        <taxon>Nucleocytoviricota</taxon>
        <taxon>Megaviricetes</taxon>
        <taxon>Algavirales</taxon>
        <taxon>Phycodnaviridae</taxon>
        <taxon>Chlorovirus</taxon>
    </lineage>
</organism>
<dbReference type="RefSeq" id="YP_001426832.1">
    <property type="nucleotide sequence ID" value="NC_008724.1"/>
</dbReference>
<dbReference type="GeneID" id="5470340"/>
<reference evidence="1 2" key="1">
    <citation type="submission" date="2006-09" db="EMBL/GenBank/DDBJ databases">
        <title>Sequence and annotation of the 288-kb ATCV-1 virus that infects an endosymbiotic Chlorella strain of the heliozoon Acanthocystis turfacea.</title>
        <authorList>
            <person name="Fitzgerald L.A."/>
            <person name="Graves M.V."/>
            <person name="Li X."/>
            <person name="Pfitzner A.J.P."/>
            <person name="Hartigan J."/>
            <person name="Van Etten J.L."/>
        </authorList>
    </citation>
    <scope>NUCLEOTIDE SEQUENCE [LARGE SCALE GENOMIC DNA]</scope>
    <source>
        <strain evidence="1 2">ATCV-1</strain>
    </source>
</reference>
<keyword evidence="2" id="KW-1185">Reference proteome</keyword>
<dbReference type="KEGG" id="vg:5470340"/>
<accession>A7K8W1</accession>
<evidence type="ECO:0000313" key="2">
    <source>
        <dbReference type="Proteomes" id="UP000202420"/>
    </source>
</evidence>